<evidence type="ECO:0000313" key="2">
    <source>
        <dbReference type="EnsemblMetazoa" id="GBRI019078-PA"/>
    </source>
</evidence>
<proteinExistence type="predicted"/>
<dbReference type="Proteomes" id="UP000091820">
    <property type="component" value="Unassembled WGS sequence"/>
</dbReference>
<dbReference type="VEuPathDB" id="VectorBase:GBRI019078"/>
<keyword evidence="1" id="KW-0812">Transmembrane</keyword>
<protein>
    <submittedName>
        <fullName evidence="2">Uncharacterized protein</fullName>
    </submittedName>
</protein>
<keyword evidence="1" id="KW-1133">Transmembrane helix</keyword>
<keyword evidence="1" id="KW-0472">Membrane</keyword>
<reference evidence="2" key="2">
    <citation type="submission" date="2020-05" db="UniProtKB">
        <authorList>
            <consortium name="EnsemblMetazoa"/>
        </authorList>
    </citation>
    <scope>IDENTIFICATION</scope>
    <source>
        <strain evidence="2">IAEA</strain>
    </source>
</reference>
<dbReference type="AlphaFoldDB" id="A0A1A9WGQ9"/>
<dbReference type="EnsemblMetazoa" id="GBRI019078-RA">
    <property type="protein sequence ID" value="GBRI019078-PA"/>
    <property type="gene ID" value="GBRI019078"/>
</dbReference>
<organism evidence="2 3">
    <name type="scientific">Glossina brevipalpis</name>
    <dbReference type="NCBI Taxonomy" id="37001"/>
    <lineage>
        <taxon>Eukaryota</taxon>
        <taxon>Metazoa</taxon>
        <taxon>Ecdysozoa</taxon>
        <taxon>Arthropoda</taxon>
        <taxon>Hexapoda</taxon>
        <taxon>Insecta</taxon>
        <taxon>Pterygota</taxon>
        <taxon>Neoptera</taxon>
        <taxon>Endopterygota</taxon>
        <taxon>Diptera</taxon>
        <taxon>Brachycera</taxon>
        <taxon>Muscomorpha</taxon>
        <taxon>Hippoboscoidea</taxon>
        <taxon>Glossinidae</taxon>
        <taxon>Glossina</taxon>
    </lineage>
</organism>
<feature type="transmembrane region" description="Helical" evidence="1">
    <location>
        <begin position="69"/>
        <end position="88"/>
    </location>
</feature>
<keyword evidence="3" id="KW-1185">Reference proteome</keyword>
<sequence>MTPDILLQKLLETLILKNQNVAITYVAYLSLNIMNNNKNDRNEEKKKNSKINTLHFMSKIAQNHEVSKLVTLNPFNFCVLLAGVAILLKVATNSSYMFFICSGN</sequence>
<evidence type="ECO:0000256" key="1">
    <source>
        <dbReference type="SAM" id="Phobius"/>
    </source>
</evidence>
<reference evidence="3" key="1">
    <citation type="submission" date="2014-03" db="EMBL/GenBank/DDBJ databases">
        <authorList>
            <person name="Aksoy S."/>
            <person name="Warren W."/>
            <person name="Wilson R.K."/>
        </authorList>
    </citation>
    <scope>NUCLEOTIDE SEQUENCE [LARGE SCALE GENOMIC DNA]</scope>
    <source>
        <strain evidence="3">IAEA</strain>
    </source>
</reference>
<evidence type="ECO:0000313" key="3">
    <source>
        <dbReference type="Proteomes" id="UP000091820"/>
    </source>
</evidence>
<name>A0A1A9WGQ9_9MUSC</name>
<accession>A0A1A9WGQ9</accession>